<organism evidence="2 3">
    <name type="scientific">Paenibacillus taihuensis</name>
    <dbReference type="NCBI Taxonomy" id="1156355"/>
    <lineage>
        <taxon>Bacteria</taxon>
        <taxon>Bacillati</taxon>
        <taxon>Bacillota</taxon>
        <taxon>Bacilli</taxon>
        <taxon>Bacillales</taxon>
        <taxon>Paenibacillaceae</taxon>
        <taxon>Paenibacillus</taxon>
    </lineage>
</organism>
<dbReference type="EMBL" id="QTTN01000020">
    <property type="protein sequence ID" value="REE80967.1"/>
    <property type="molecule type" value="Genomic_DNA"/>
</dbReference>
<comment type="caution">
    <text evidence="2">The sequence shown here is derived from an EMBL/GenBank/DDBJ whole genome shotgun (WGS) entry which is preliminary data.</text>
</comment>
<sequence>MKAKKTIGFIVLSVLSLVLLTTQAFAAPSDTARAALKTKLNNVTGAVAKKFNAKDNLGNTMDTAKIIANPAVSGQFLAVYHTYTSGVAKVNLATSTDLMNWTFVKSLAGSLGNNATQPTIKVASDGGYVVAWEQEPNNHIKVAYYTTWANLQTGTTSKSYNVPRTLSNYAEGTPNLYSASSTSVDIGFHYFKNGDVDRQARGTLANFNSWTASAQTNVDNSLLYWGVAGNIGDRDGKLTYSGYDFGLIEGQFTKNNFGTFRSFIYDYSTGNAEQLNPVTPNGSTAFANPTFTTVTLNGVTRIVVTLFIFSEGAGSGESGELIYYFNA</sequence>
<dbReference type="AlphaFoldDB" id="A0A3D9RMF4"/>
<dbReference type="SUPFAM" id="SSF75005">
    <property type="entry name" value="Arabinanase/levansucrase/invertase"/>
    <property type="match status" value="1"/>
</dbReference>
<evidence type="ECO:0000313" key="3">
    <source>
        <dbReference type="Proteomes" id="UP000256304"/>
    </source>
</evidence>
<feature type="signal peptide" evidence="1">
    <location>
        <begin position="1"/>
        <end position="26"/>
    </location>
</feature>
<reference evidence="2 3" key="1">
    <citation type="submission" date="2018-08" db="EMBL/GenBank/DDBJ databases">
        <title>Genomic Encyclopedia of Type Strains, Phase III (KMG-III): the genomes of soil and plant-associated and newly described type strains.</title>
        <authorList>
            <person name="Whitman W."/>
        </authorList>
    </citation>
    <scope>NUCLEOTIDE SEQUENCE [LARGE SCALE GENOMIC DNA]</scope>
    <source>
        <strain evidence="2 3">CGMCC 1.10966</strain>
    </source>
</reference>
<proteinExistence type="predicted"/>
<keyword evidence="3" id="KW-1185">Reference proteome</keyword>
<evidence type="ECO:0000313" key="2">
    <source>
        <dbReference type="EMBL" id="REE80967.1"/>
    </source>
</evidence>
<protein>
    <recommendedName>
        <fullName evidence="4">Glycosyl hydrolase family 43</fullName>
    </recommendedName>
</protein>
<evidence type="ECO:0000256" key="1">
    <source>
        <dbReference type="SAM" id="SignalP"/>
    </source>
</evidence>
<feature type="chain" id="PRO_5017708145" description="Glycosyl hydrolase family 43" evidence="1">
    <location>
        <begin position="27"/>
        <end position="327"/>
    </location>
</feature>
<dbReference type="InterPro" id="IPR023296">
    <property type="entry name" value="Glyco_hydro_beta-prop_sf"/>
</dbReference>
<name>A0A3D9RMF4_9BACL</name>
<keyword evidence="1" id="KW-0732">Signal</keyword>
<accession>A0A3D9RMF4</accession>
<evidence type="ECO:0008006" key="4">
    <source>
        <dbReference type="Google" id="ProtNLM"/>
    </source>
</evidence>
<dbReference type="Proteomes" id="UP000256304">
    <property type="component" value="Unassembled WGS sequence"/>
</dbReference>
<gene>
    <name evidence="2" type="ORF">A8990_12013</name>
</gene>